<dbReference type="GeneTree" id="ENSGT00950000182912"/>
<name>A0A3Q3MDK1_9LABR</name>
<reference evidence="2" key="2">
    <citation type="submission" date="2025-09" db="UniProtKB">
        <authorList>
            <consortium name="Ensembl"/>
        </authorList>
    </citation>
    <scope>IDENTIFICATION</scope>
</reference>
<proteinExistence type="predicted"/>
<dbReference type="InParanoid" id="A0A3Q3MDK1"/>
<dbReference type="Proteomes" id="UP000261660">
    <property type="component" value="Unplaced"/>
</dbReference>
<dbReference type="PANTHER" id="PTHR31025">
    <property type="entry name" value="SI:CH211-196P9.1-RELATED"/>
    <property type="match status" value="1"/>
</dbReference>
<reference evidence="2" key="1">
    <citation type="submission" date="2025-08" db="UniProtKB">
        <authorList>
            <consortium name="Ensembl"/>
        </authorList>
    </citation>
    <scope>IDENTIFICATION</scope>
</reference>
<evidence type="ECO:0000256" key="1">
    <source>
        <dbReference type="SAM" id="MobiDB-lite"/>
    </source>
</evidence>
<organism evidence="2 3">
    <name type="scientific">Labrus bergylta</name>
    <name type="common">ballan wrasse</name>
    <dbReference type="NCBI Taxonomy" id="56723"/>
    <lineage>
        <taxon>Eukaryota</taxon>
        <taxon>Metazoa</taxon>
        <taxon>Chordata</taxon>
        <taxon>Craniata</taxon>
        <taxon>Vertebrata</taxon>
        <taxon>Euteleostomi</taxon>
        <taxon>Actinopterygii</taxon>
        <taxon>Neopterygii</taxon>
        <taxon>Teleostei</taxon>
        <taxon>Neoteleostei</taxon>
        <taxon>Acanthomorphata</taxon>
        <taxon>Eupercaria</taxon>
        <taxon>Labriformes</taxon>
        <taxon>Labridae</taxon>
        <taxon>Labrus</taxon>
    </lineage>
</organism>
<feature type="compositionally biased region" description="Basic and acidic residues" evidence="1">
    <location>
        <begin position="229"/>
        <end position="241"/>
    </location>
</feature>
<evidence type="ECO:0000313" key="3">
    <source>
        <dbReference type="Proteomes" id="UP000261660"/>
    </source>
</evidence>
<feature type="region of interest" description="Disordered" evidence="1">
    <location>
        <begin position="220"/>
        <end position="241"/>
    </location>
</feature>
<dbReference type="PANTHER" id="PTHR31025:SF19">
    <property type="entry name" value="SI:CH73-42K18.1-RELATED"/>
    <property type="match status" value="1"/>
</dbReference>
<keyword evidence="3" id="KW-1185">Reference proteome</keyword>
<dbReference type="FunCoup" id="A0A3Q3MDK1">
    <property type="interactions" value="138"/>
</dbReference>
<protein>
    <submittedName>
        <fullName evidence="2">Uncharacterized protein</fullName>
    </submittedName>
</protein>
<dbReference type="AlphaFoldDB" id="A0A3Q3MDK1"/>
<evidence type="ECO:0000313" key="2">
    <source>
        <dbReference type="Ensembl" id="ENSLBEP00000018415.1"/>
    </source>
</evidence>
<dbReference type="Ensembl" id="ENSLBET00000019440.1">
    <property type="protein sequence ID" value="ENSLBEP00000018415.1"/>
    <property type="gene ID" value="ENSLBEG00000014199.1"/>
</dbReference>
<accession>A0A3Q3MDK1</accession>
<sequence length="522" mass="59562">MRTRASHDLHVQNVVEEDKANHLGVKGQCALSMALQHFHPITGFPPDILHDLFEDPDFDGQLCSLIDIEELPQKAVLKLVRSQSDASSIASDDTIILPHAMTPERTQRWPDVCPVPAFSYEVELILVEGNLNHERTGKTLKLSRGQKHDILETLASKMHSFKAYPSDKDISVVAEALVTTHPCLKEPGTQTGWYGWKNSLKFKMGNFRTKLSRAGYSEVAVNSGKRSRNNPDKQSPHTDIKRPKRAEVNFLPNFPKGEDGSSLERQRLQIVDEVIRTDKNLPLIAKLMQTTFSLRRKEVINDDLPVGEILERWPALKMESQICAEFHRITNINLKNHFYSELDRHVPRLQSLFRKKAARTGKVSEVLDQLFNTYDRQVIDVNVLRAAVLRALPTYLHEDDSGFQHIIKTCNESVEHVIYFICFIQMLSFWCMIAMILKCHFNRCCGILPEKVAVVLEGNTVVDFPTFSDAFVMLFALIYGLHLSYPKDLANTFDFIQKVLMALRFLYDAFSLCEHILTVDAM</sequence>